<feature type="transmembrane region" description="Helical" evidence="10">
    <location>
        <begin position="330"/>
        <end position="351"/>
    </location>
</feature>
<evidence type="ECO:0000259" key="11">
    <source>
        <dbReference type="Pfam" id="PF00361"/>
    </source>
</evidence>
<proteinExistence type="inferred from homology"/>
<feature type="transmembrane region" description="Helical" evidence="10">
    <location>
        <begin position="30"/>
        <end position="48"/>
    </location>
</feature>
<keyword evidence="13" id="KW-1185">Reference proteome</keyword>
<evidence type="ECO:0000256" key="5">
    <source>
        <dbReference type="ARBA" id="ARBA00022989"/>
    </source>
</evidence>
<protein>
    <recommendedName>
        <fullName evidence="3">NADH-quinone oxidoreductase subunit M</fullName>
    </recommendedName>
    <alternativeName>
        <fullName evidence="7">NADH dehydrogenase I subunit M</fullName>
    </alternativeName>
    <alternativeName>
        <fullName evidence="8">NDH-1 subunit M</fullName>
    </alternativeName>
</protein>
<dbReference type="GO" id="GO:0015990">
    <property type="term" value="P:electron transport coupled proton transport"/>
    <property type="evidence" value="ECO:0007669"/>
    <property type="project" value="TreeGrafter"/>
</dbReference>
<dbReference type="PRINTS" id="PR01437">
    <property type="entry name" value="NUOXDRDTASE4"/>
</dbReference>
<organism evidence="12 13">
    <name type="scientific">Thiothrix caldifontis</name>
    <dbReference type="NCBI Taxonomy" id="525918"/>
    <lineage>
        <taxon>Bacteria</taxon>
        <taxon>Pseudomonadati</taxon>
        <taxon>Pseudomonadota</taxon>
        <taxon>Gammaproteobacteria</taxon>
        <taxon>Thiotrichales</taxon>
        <taxon>Thiotrichaceae</taxon>
        <taxon>Thiothrix</taxon>
    </lineage>
</organism>
<dbReference type="GO" id="GO:0003954">
    <property type="term" value="F:NADH dehydrogenase activity"/>
    <property type="evidence" value="ECO:0007669"/>
    <property type="project" value="TreeGrafter"/>
</dbReference>
<feature type="transmembrane region" description="Helical" evidence="10">
    <location>
        <begin position="273"/>
        <end position="294"/>
    </location>
</feature>
<comment type="similarity">
    <text evidence="2">Belongs to the complex I subunit 4 family.</text>
</comment>
<accession>A0A1H3X9E0</accession>
<dbReference type="PANTHER" id="PTHR43507">
    <property type="entry name" value="NADH-UBIQUINONE OXIDOREDUCTASE CHAIN 4"/>
    <property type="match status" value="1"/>
</dbReference>
<comment type="subcellular location">
    <subcellularLocation>
        <location evidence="1">Endomembrane system</location>
        <topology evidence="1">Multi-pass membrane protein</topology>
    </subcellularLocation>
    <subcellularLocation>
        <location evidence="9">Membrane</location>
        <topology evidence="9">Multi-pass membrane protein</topology>
    </subcellularLocation>
</comment>
<feature type="transmembrane region" description="Helical" evidence="10">
    <location>
        <begin position="135"/>
        <end position="153"/>
    </location>
</feature>
<dbReference type="AlphaFoldDB" id="A0A1H3X9E0"/>
<feature type="transmembrane region" description="Helical" evidence="10">
    <location>
        <begin position="165"/>
        <end position="184"/>
    </location>
</feature>
<keyword evidence="6 10" id="KW-0472">Membrane</keyword>
<keyword evidence="5 10" id="KW-1133">Transmembrane helix</keyword>
<feature type="transmembrane region" description="Helical" evidence="10">
    <location>
        <begin position="303"/>
        <end position="324"/>
    </location>
</feature>
<feature type="domain" description="NADH:quinone oxidoreductase/Mrp antiporter transmembrane" evidence="11">
    <location>
        <begin position="129"/>
        <end position="420"/>
    </location>
</feature>
<sequence length="500" mass="53864">MMDHPLILLLLLPAVGAFILALLPSGRPGLIRNTAIGVAAVTLAYAVSLTQQIDFSNPAIQLATSMVWNPKLGTSFSLGVDGLAFPMVLLTTVLVLMALLASHMITHHVKGYYLLMLLLEAATMGVFMAQDWGLFYVFWELVLIPLFFLIDRWGGKNRQTAALNFVLYTMGGSIFMLLALLVLFDATPAHSFTFAAIAEGARQLSTTEQILIFSGLLIGFGVKMPLFPLHGWLPLAHVEAPSPVSILLSGILLKMGSYGLLRTIDILPAAAQAMQGLLFTLGVIGLLYGGLLAWRQSDMKKMIAYSSVSHMGVVLIGISTLNVIGMTGAVYQMVAHGLVAGATFMLIGLLYERTHTRDINDYGSLIRVTPRFAFLIILAFVGGVGLPSTAGFVAELHVLIGGFEAWGWSIVLLSLGVLITATYSIRTVKQLYTGPMRLDMQQVEDMRPLEMVAAGSLIIGTLLLGFYPAPLLTMMDTSVQQLISHFVLPIVAPISGGAMP</sequence>
<gene>
    <name evidence="12" type="ORF">SAMN05660964_00625</name>
</gene>
<dbReference type="InterPro" id="IPR010227">
    <property type="entry name" value="NADH_Q_OxRdtase_chainM/4"/>
</dbReference>
<evidence type="ECO:0000313" key="13">
    <source>
        <dbReference type="Proteomes" id="UP000199397"/>
    </source>
</evidence>
<evidence type="ECO:0000256" key="10">
    <source>
        <dbReference type="SAM" id="Phobius"/>
    </source>
</evidence>
<dbReference type="EMBL" id="FNQP01000003">
    <property type="protein sequence ID" value="SDZ95969.1"/>
    <property type="molecule type" value="Genomic_DNA"/>
</dbReference>
<dbReference type="GO" id="GO:0042773">
    <property type="term" value="P:ATP synthesis coupled electron transport"/>
    <property type="evidence" value="ECO:0007669"/>
    <property type="project" value="InterPro"/>
</dbReference>
<evidence type="ECO:0000256" key="7">
    <source>
        <dbReference type="ARBA" id="ARBA00031584"/>
    </source>
</evidence>
<evidence type="ECO:0000256" key="6">
    <source>
        <dbReference type="ARBA" id="ARBA00023136"/>
    </source>
</evidence>
<dbReference type="GO" id="GO:0016020">
    <property type="term" value="C:membrane"/>
    <property type="evidence" value="ECO:0007669"/>
    <property type="project" value="UniProtKB-SubCell"/>
</dbReference>
<evidence type="ECO:0000256" key="4">
    <source>
        <dbReference type="ARBA" id="ARBA00022692"/>
    </source>
</evidence>
<feature type="transmembrane region" description="Helical" evidence="10">
    <location>
        <begin position="6"/>
        <end position="23"/>
    </location>
</feature>
<dbReference type="NCBIfam" id="TIGR01972">
    <property type="entry name" value="NDH_I_M"/>
    <property type="match status" value="1"/>
</dbReference>
<dbReference type="InterPro" id="IPR001750">
    <property type="entry name" value="ND/Mrp_TM"/>
</dbReference>
<name>A0A1H3X9E0_9GAMM</name>
<dbReference type="GO" id="GO:0048039">
    <property type="term" value="F:ubiquinone binding"/>
    <property type="evidence" value="ECO:0007669"/>
    <property type="project" value="TreeGrafter"/>
</dbReference>
<dbReference type="RefSeq" id="WP_245706893.1">
    <property type="nucleotide sequence ID" value="NZ_FNQP01000003.1"/>
</dbReference>
<dbReference type="GO" id="GO:0008137">
    <property type="term" value="F:NADH dehydrogenase (ubiquinone) activity"/>
    <property type="evidence" value="ECO:0007669"/>
    <property type="project" value="InterPro"/>
</dbReference>
<feature type="transmembrane region" description="Helical" evidence="10">
    <location>
        <begin position="372"/>
        <end position="394"/>
    </location>
</feature>
<feature type="transmembrane region" description="Helical" evidence="10">
    <location>
        <begin position="406"/>
        <end position="428"/>
    </location>
</feature>
<evidence type="ECO:0000256" key="2">
    <source>
        <dbReference type="ARBA" id="ARBA00009025"/>
    </source>
</evidence>
<feature type="transmembrane region" description="Helical" evidence="10">
    <location>
        <begin position="449"/>
        <end position="470"/>
    </location>
</feature>
<evidence type="ECO:0000256" key="3">
    <source>
        <dbReference type="ARBA" id="ARBA00019906"/>
    </source>
</evidence>
<feature type="transmembrane region" description="Helical" evidence="10">
    <location>
        <begin position="210"/>
        <end position="232"/>
    </location>
</feature>
<feature type="transmembrane region" description="Helical" evidence="10">
    <location>
        <begin position="244"/>
        <end position="261"/>
    </location>
</feature>
<evidence type="ECO:0000256" key="1">
    <source>
        <dbReference type="ARBA" id="ARBA00004127"/>
    </source>
</evidence>
<evidence type="ECO:0000256" key="9">
    <source>
        <dbReference type="RuleBase" id="RU000320"/>
    </source>
</evidence>
<keyword evidence="4 9" id="KW-0812">Transmembrane</keyword>
<dbReference type="GO" id="GO:0012505">
    <property type="term" value="C:endomembrane system"/>
    <property type="evidence" value="ECO:0007669"/>
    <property type="project" value="UniProtKB-SubCell"/>
</dbReference>
<feature type="transmembrane region" description="Helical" evidence="10">
    <location>
        <begin position="76"/>
        <end position="100"/>
    </location>
</feature>
<dbReference type="InterPro" id="IPR003918">
    <property type="entry name" value="NADH_UbQ_OxRdtase"/>
</dbReference>
<dbReference type="Pfam" id="PF00361">
    <property type="entry name" value="Proton_antipo_M"/>
    <property type="match status" value="1"/>
</dbReference>
<feature type="transmembrane region" description="Helical" evidence="10">
    <location>
        <begin position="112"/>
        <end position="129"/>
    </location>
</feature>
<reference evidence="12 13" key="1">
    <citation type="submission" date="2016-10" db="EMBL/GenBank/DDBJ databases">
        <authorList>
            <person name="de Groot N.N."/>
        </authorList>
    </citation>
    <scope>NUCLEOTIDE SEQUENCE [LARGE SCALE GENOMIC DNA]</scope>
    <source>
        <strain evidence="12 13">DSM 21228</strain>
    </source>
</reference>
<dbReference type="Proteomes" id="UP000199397">
    <property type="component" value="Unassembled WGS sequence"/>
</dbReference>
<evidence type="ECO:0000313" key="12">
    <source>
        <dbReference type="EMBL" id="SDZ95969.1"/>
    </source>
</evidence>
<dbReference type="STRING" id="525918.SAMN05660964_00625"/>
<dbReference type="PANTHER" id="PTHR43507:SF1">
    <property type="entry name" value="NADH-UBIQUINONE OXIDOREDUCTASE CHAIN 4"/>
    <property type="match status" value="1"/>
</dbReference>
<evidence type="ECO:0000256" key="8">
    <source>
        <dbReference type="ARBA" id="ARBA00032798"/>
    </source>
</evidence>